<proteinExistence type="predicted"/>
<sequence>MEQRMPTELRHVYRALLRAATYLPDSAARTYMHNHVVYRFRSVSDKIKFRSKHNPRSAEGLIEKYHSPKRIAKARQQARQLERAGQGSWPDLKKVLFLTYGRMGRRKRELIEDLLQPEEDKLPKDDKALEQLIQKQSEEKPLRFAPDSKFLKFVKSQQANQPPEAARFKIRSSMPRIPEENLWGRPVPLKLQESIKRRHWASTLDKLLPPLPEHEWNRLRDLATGAVRIEDPPPRRSRSERRPLAGEENDAKVLEYFTKPANILTSDFDEVKVDPAHGATCWTKPIREVEVPNKNAYTGTPRFMRRLYASIWNMSAKMSQDPVTKEWIIKWGGLRSAFHSGHVITPTTPKDMELFEGVDTNEPPPRRKQGRKRPSLEAEEDTQAMVAAA</sequence>
<dbReference type="Pfam" id="PF20263">
    <property type="entry name" value="LYRM2-like"/>
    <property type="match status" value="1"/>
</dbReference>
<evidence type="ECO:0000313" key="4">
    <source>
        <dbReference type="Proteomes" id="UP000241818"/>
    </source>
</evidence>
<dbReference type="CDD" id="cd20273">
    <property type="entry name" value="Complex1_LYR_unchar"/>
    <property type="match status" value="1"/>
</dbReference>
<name>A0A2T3B045_AMORE</name>
<dbReference type="AlphaFoldDB" id="A0A2T3B045"/>
<dbReference type="RefSeq" id="XP_024720270.1">
    <property type="nucleotide sequence ID" value="XM_024866742.1"/>
</dbReference>
<evidence type="ECO:0000256" key="1">
    <source>
        <dbReference type="SAM" id="MobiDB-lite"/>
    </source>
</evidence>
<accession>A0A2T3B045</accession>
<dbReference type="InterPro" id="IPR046896">
    <property type="entry name" value="Cup1-like_N"/>
</dbReference>
<keyword evidence="4" id="KW-1185">Reference proteome</keyword>
<organism evidence="3 4">
    <name type="scientific">Amorphotheca resinae ATCC 22711</name>
    <dbReference type="NCBI Taxonomy" id="857342"/>
    <lineage>
        <taxon>Eukaryota</taxon>
        <taxon>Fungi</taxon>
        <taxon>Dikarya</taxon>
        <taxon>Ascomycota</taxon>
        <taxon>Pezizomycotina</taxon>
        <taxon>Leotiomycetes</taxon>
        <taxon>Helotiales</taxon>
        <taxon>Amorphothecaceae</taxon>
        <taxon>Amorphotheca</taxon>
    </lineage>
</organism>
<feature type="region of interest" description="Disordered" evidence="1">
    <location>
        <begin position="353"/>
        <end position="389"/>
    </location>
</feature>
<dbReference type="OrthoDB" id="5521299at2759"/>
<dbReference type="InParanoid" id="A0A2T3B045"/>
<protein>
    <recommendedName>
        <fullName evidence="2">LYR motif-containing protein Cup1-like N-terminal domain-containing protein</fullName>
    </recommendedName>
</protein>
<dbReference type="Proteomes" id="UP000241818">
    <property type="component" value="Unassembled WGS sequence"/>
</dbReference>
<reference evidence="3 4" key="1">
    <citation type="journal article" date="2018" name="New Phytol.">
        <title>Comparative genomics and transcriptomics depict ericoid mycorrhizal fungi as versatile saprotrophs and plant mutualists.</title>
        <authorList>
            <person name="Martino E."/>
            <person name="Morin E."/>
            <person name="Grelet G.A."/>
            <person name="Kuo A."/>
            <person name="Kohler A."/>
            <person name="Daghino S."/>
            <person name="Barry K.W."/>
            <person name="Cichocki N."/>
            <person name="Clum A."/>
            <person name="Dockter R.B."/>
            <person name="Hainaut M."/>
            <person name="Kuo R.C."/>
            <person name="LaButti K."/>
            <person name="Lindahl B.D."/>
            <person name="Lindquist E.A."/>
            <person name="Lipzen A."/>
            <person name="Khouja H.R."/>
            <person name="Magnuson J."/>
            <person name="Murat C."/>
            <person name="Ohm R.A."/>
            <person name="Singer S.W."/>
            <person name="Spatafora J.W."/>
            <person name="Wang M."/>
            <person name="Veneault-Fourrey C."/>
            <person name="Henrissat B."/>
            <person name="Grigoriev I.V."/>
            <person name="Martin F.M."/>
            <person name="Perotto S."/>
        </authorList>
    </citation>
    <scope>NUCLEOTIDE SEQUENCE [LARGE SCALE GENOMIC DNA]</scope>
    <source>
        <strain evidence="3 4">ATCC 22711</strain>
    </source>
</reference>
<dbReference type="EMBL" id="KZ679012">
    <property type="protein sequence ID" value="PSS16762.1"/>
    <property type="molecule type" value="Genomic_DNA"/>
</dbReference>
<dbReference type="GeneID" id="36574823"/>
<feature type="domain" description="LYR motif-containing protein Cup1-like N-terminal" evidence="2">
    <location>
        <begin position="12"/>
        <end position="110"/>
    </location>
</feature>
<evidence type="ECO:0000313" key="3">
    <source>
        <dbReference type="EMBL" id="PSS16762.1"/>
    </source>
</evidence>
<evidence type="ECO:0000259" key="2">
    <source>
        <dbReference type="Pfam" id="PF20263"/>
    </source>
</evidence>
<gene>
    <name evidence="3" type="ORF">M430DRAFT_35437</name>
</gene>